<evidence type="ECO:0000256" key="5">
    <source>
        <dbReference type="ARBA" id="ARBA00023027"/>
    </source>
</evidence>
<comment type="catalytic activity">
    <reaction evidence="6">
        <text>D-mannitol 1-phosphate + NAD(+) = beta-D-fructose 6-phosphate + NADH + H(+)</text>
        <dbReference type="Rhea" id="RHEA:19661"/>
        <dbReference type="ChEBI" id="CHEBI:15378"/>
        <dbReference type="ChEBI" id="CHEBI:57540"/>
        <dbReference type="ChEBI" id="CHEBI:57634"/>
        <dbReference type="ChEBI" id="CHEBI:57945"/>
        <dbReference type="ChEBI" id="CHEBI:61381"/>
        <dbReference type="EC" id="1.1.1.17"/>
    </reaction>
</comment>
<feature type="domain" description="Mannitol dehydrogenase C-terminal" evidence="8">
    <location>
        <begin position="290"/>
        <end position="475"/>
    </location>
</feature>
<dbReference type="Gene3D" id="1.10.1040.10">
    <property type="entry name" value="N-(1-d-carboxylethyl)-l-norvaline Dehydrogenase, domain 2"/>
    <property type="match status" value="1"/>
</dbReference>
<dbReference type="PRINTS" id="PR00084">
    <property type="entry name" value="MTLDHDRGNASE"/>
</dbReference>
<dbReference type="PANTHER" id="PTHR43362:SF1">
    <property type="entry name" value="MANNITOL DEHYDROGENASE 2-RELATED"/>
    <property type="match status" value="1"/>
</dbReference>
<sequence>MDSTLTAATLSSTRSGIAVPAYERARVGVGIAHIGLGNFHRAHQAAYLDALFARDPAARRFGILGINLLAGDEPLARAMRHQDGLYTLLERHSDSSTCTRIIGSIVDNLFAPDDPAAIPDRLSDPGVRIVSLTITEAGYCHDPATGKIDIDTPGIKADLEKPGRPRTAFGVLVQALRLRRDAGTAPFTVLSCDNILGNGDLARAVTLAYARLVDAGLAAWIEENVEFPNSMVDRITPRTSPGDIAEAARATGLSDACPVSCEAFTQWIIEDRFPGGRPEWEQVGVRMVEDVRPYEVMKLRLVNAGHQSIAYAGSLLGHEFGWQACADPAVRGLLTHYLHDEGVEAVGDVPGVDLRGYCETVIDRFANPQISDTMTRLRGQPSTMLSTFVLPAARLLLARGRPVLAIAAIVACWTRVLEGHDDAGAPLPLADIRAEDLQARAARLDADPLAVIRDNPLFAGLDDHPGFTEPYLRTLDDLRRLGARHTLERLFTDASGDRP</sequence>
<evidence type="ECO:0000256" key="6">
    <source>
        <dbReference type="ARBA" id="ARBA00048615"/>
    </source>
</evidence>
<comment type="similarity">
    <text evidence="1">Belongs to the mannitol dehydrogenase family.</text>
</comment>
<dbReference type="InterPro" id="IPR036291">
    <property type="entry name" value="NAD(P)-bd_dom_sf"/>
</dbReference>
<dbReference type="SUPFAM" id="SSF51735">
    <property type="entry name" value="NAD(P)-binding Rossmann-fold domains"/>
    <property type="match status" value="1"/>
</dbReference>
<dbReference type="InterPro" id="IPR013131">
    <property type="entry name" value="Mannitol_DH_N"/>
</dbReference>
<evidence type="ECO:0000259" key="8">
    <source>
        <dbReference type="Pfam" id="PF08125"/>
    </source>
</evidence>
<dbReference type="RefSeq" id="WP_378261373.1">
    <property type="nucleotide sequence ID" value="NZ_JBHUKR010000004.1"/>
</dbReference>
<evidence type="ECO:0000256" key="4">
    <source>
        <dbReference type="ARBA" id="ARBA00023002"/>
    </source>
</evidence>
<comment type="caution">
    <text evidence="9">The sequence shown here is derived from an EMBL/GenBank/DDBJ whole genome shotgun (WGS) entry which is preliminary data.</text>
</comment>
<evidence type="ECO:0000313" key="9">
    <source>
        <dbReference type="EMBL" id="MFD2415513.1"/>
    </source>
</evidence>
<dbReference type="InterPro" id="IPR023027">
    <property type="entry name" value="Mannitol_DH_CS"/>
</dbReference>
<dbReference type="Pfam" id="PF08125">
    <property type="entry name" value="Mannitol_dh_C"/>
    <property type="match status" value="1"/>
</dbReference>
<dbReference type="Proteomes" id="UP001597417">
    <property type="component" value="Unassembled WGS sequence"/>
</dbReference>
<keyword evidence="5" id="KW-0520">NAD</keyword>
<dbReference type="InterPro" id="IPR013328">
    <property type="entry name" value="6PGD_dom2"/>
</dbReference>
<dbReference type="PROSITE" id="PS00974">
    <property type="entry name" value="MANNITOL_DHGENASE"/>
    <property type="match status" value="1"/>
</dbReference>
<dbReference type="Gene3D" id="3.40.50.720">
    <property type="entry name" value="NAD(P)-binding Rossmann-like Domain"/>
    <property type="match status" value="1"/>
</dbReference>
<keyword evidence="4 9" id="KW-0560">Oxidoreductase</keyword>
<dbReference type="EMBL" id="JBHUKR010000004">
    <property type="protein sequence ID" value="MFD2415513.1"/>
    <property type="molecule type" value="Genomic_DNA"/>
</dbReference>
<feature type="domain" description="Mannitol dehydrogenase N-terminal" evidence="7">
    <location>
        <begin position="31"/>
        <end position="281"/>
    </location>
</feature>
<dbReference type="PANTHER" id="PTHR43362">
    <property type="entry name" value="MANNITOL DEHYDROGENASE DSF1-RELATED"/>
    <property type="match status" value="1"/>
</dbReference>
<dbReference type="InterPro" id="IPR008927">
    <property type="entry name" value="6-PGluconate_DH-like_C_sf"/>
</dbReference>
<gene>
    <name evidence="9" type="ORF">ACFSXZ_04145</name>
</gene>
<organism evidence="9 10">
    <name type="scientific">Amycolatopsis pigmentata</name>
    <dbReference type="NCBI Taxonomy" id="450801"/>
    <lineage>
        <taxon>Bacteria</taxon>
        <taxon>Bacillati</taxon>
        <taxon>Actinomycetota</taxon>
        <taxon>Actinomycetes</taxon>
        <taxon>Pseudonocardiales</taxon>
        <taxon>Pseudonocardiaceae</taxon>
        <taxon>Amycolatopsis</taxon>
    </lineage>
</organism>
<evidence type="ECO:0000313" key="10">
    <source>
        <dbReference type="Proteomes" id="UP001597417"/>
    </source>
</evidence>
<protein>
    <recommendedName>
        <fullName evidence="3">Mannitol-1-phosphate 5-dehydrogenase</fullName>
        <ecNumber evidence="2">1.1.1.17</ecNumber>
    </recommendedName>
</protein>
<proteinExistence type="inferred from homology"/>
<keyword evidence="10" id="KW-1185">Reference proteome</keyword>
<evidence type="ECO:0000256" key="1">
    <source>
        <dbReference type="ARBA" id="ARBA00006541"/>
    </source>
</evidence>
<dbReference type="InterPro" id="IPR000669">
    <property type="entry name" value="Mannitol_DH"/>
</dbReference>
<dbReference type="InterPro" id="IPR050988">
    <property type="entry name" value="Mannitol_DH/Oxidoreductase"/>
</dbReference>
<evidence type="ECO:0000256" key="3">
    <source>
        <dbReference type="ARBA" id="ARBA00016219"/>
    </source>
</evidence>
<evidence type="ECO:0000259" key="7">
    <source>
        <dbReference type="Pfam" id="PF01232"/>
    </source>
</evidence>
<dbReference type="EC" id="1.1.1.17" evidence="2"/>
<accession>A0ABW5FKI2</accession>
<name>A0ABW5FKI2_9PSEU</name>
<evidence type="ECO:0000256" key="2">
    <source>
        <dbReference type="ARBA" id="ARBA00012939"/>
    </source>
</evidence>
<dbReference type="SUPFAM" id="SSF48179">
    <property type="entry name" value="6-phosphogluconate dehydrogenase C-terminal domain-like"/>
    <property type="match status" value="1"/>
</dbReference>
<dbReference type="Pfam" id="PF01232">
    <property type="entry name" value="Mannitol_dh"/>
    <property type="match status" value="1"/>
</dbReference>
<reference evidence="10" key="1">
    <citation type="journal article" date="2019" name="Int. J. Syst. Evol. Microbiol.">
        <title>The Global Catalogue of Microorganisms (GCM) 10K type strain sequencing project: providing services to taxonomists for standard genome sequencing and annotation.</title>
        <authorList>
            <consortium name="The Broad Institute Genomics Platform"/>
            <consortium name="The Broad Institute Genome Sequencing Center for Infectious Disease"/>
            <person name="Wu L."/>
            <person name="Ma J."/>
        </authorList>
    </citation>
    <scope>NUCLEOTIDE SEQUENCE [LARGE SCALE GENOMIC DNA]</scope>
    <source>
        <strain evidence="10">CGMCC 4.7645</strain>
    </source>
</reference>
<dbReference type="GO" id="GO:0016491">
    <property type="term" value="F:oxidoreductase activity"/>
    <property type="evidence" value="ECO:0007669"/>
    <property type="project" value="UniProtKB-KW"/>
</dbReference>
<dbReference type="InterPro" id="IPR013118">
    <property type="entry name" value="Mannitol_DH_C"/>
</dbReference>